<proteinExistence type="predicted"/>
<evidence type="ECO:0000313" key="4">
    <source>
        <dbReference type="EMBL" id="TNJ33552.1"/>
    </source>
</evidence>
<dbReference type="Gene3D" id="3.30.70.270">
    <property type="match status" value="1"/>
</dbReference>
<keyword evidence="1" id="KW-0472">Membrane</keyword>
<feature type="chain" id="PRO_5023113779" evidence="2">
    <location>
        <begin position="26"/>
        <end position="728"/>
    </location>
</feature>
<protein>
    <submittedName>
        <fullName evidence="4">Diguanylate cyclase</fullName>
    </submittedName>
</protein>
<dbReference type="RefSeq" id="WP_139448076.1">
    <property type="nucleotide sequence ID" value="NZ_SMDR01000002.1"/>
</dbReference>
<dbReference type="InterPro" id="IPR029787">
    <property type="entry name" value="Nucleotide_cyclase"/>
</dbReference>
<keyword evidence="1" id="KW-0812">Transmembrane</keyword>
<dbReference type="InterPro" id="IPR043128">
    <property type="entry name" value="Rev_trsase/Diguanyl_cyclase"/>
</dbReference>
<feature type="transmembrane region" description="Helical" evidence="1">
    <location>
        <begin position="361"/>
        <end position="381"/>
    </location>
</feature>
<feature type="transmembrane region" description="Helical" evidence="1">
    <location>
        <begin position="206"/>
        <end position="227"/>
    </location>
</feature>
<keyword evidence="2" id="KW-0732">Signal</keyword>
<dbReference type="InterPro" id="IPR000160">
    <property type="entry name" value="GGDEF_dom"/>
</dbReference>
<evidence type="ECO:0000259" key="3">
    <source>
        <dbReference type="PROSITE" id="PS50887"/>
    </source>
</evidence>
<feature type="signal peptide" evidence="2">
    <location>
        <begin position="1"/>
        <end position="25"/>
    </location>
</feature>
<dbReference type="Proteomes" id="UP000305760">
    <property type="component" value="Unassembled WGS sequence"/>
</dbReference>
<dbReference type="SUPFAM" id="SSF55073">
    <property type="entry name" value="Nucleotide cyclase"/>
    <property type="match status" value="1"/>
</dbReference>
<dbReference type="Pfam" id="PF00990">
    <property type="entry name" value="GGDEF"/>
    <property type="match status" value="1"/>
</dbReference>
<evidence type="ECO:0000313" key="5">
    <source>
        <dbReference type="Proteomes" id="UP000305760"/>
    </source>
</evidence>
<keyword evidence="5" id="KW-1185">Reference proteome</keyword>
<feature type="transmembrane region" description="Helical" evidence="1">
    <location>
        <begin position="233"/>
        <end position="258"/>
    </location>
</feature>
<accession>A0A5C4RR10</accession>
<evidence type="ECO:0000256" key="1">
    <source>
        <dbReference type="SAM" id="Phobius"/>
    </source>
</evidence>
<dbReference type="SMART" id="SM00267">
    <property type="entry name" value="GGDEF"/>
    <property type="match status" value="1"/>
</dbReference>
<gene>
    <name evidence="4" type="ORF">E1B00_09365</name>
</gene>
<name>A0A5C4RR10_9GAMM</name>
<dbReference type="PROSITE" id="PS50887">
    <property type="entry name" value="GGDEF"/>
    <property type="match status" value="1"/>
</dbReference>
<feature type="transmembrane region" description="Helical" evidence="1">
    <location>
        <begin position="330"/>
        <end position="349"/>
    </location>
</feature>
<sequence>MRIARACLFAFGFLAAMLSPAPAAAAAVGLPVELAVMETPVGTTLGAILSGRAQPGFTPVLTPGFPFSARDGTTIWVRVRVDLPPGDSARWRLVLPRVPLDRLRLRVPPIGQAVAEESFFQAGPDDSPWPANFELPLPPGLSGKTELYLEIEGKVSGGLHLRVMDSTQAALEASSARSLFRYTYLLFLLVAALSLVRHYEDPRSGALAVGAAALTAWLACLGINGHLYSLPEIARLASLGATAPLALFLLGAGPLVLATRHYSGLAKSAPGLVPWMRGLGWLLVAAAVYSLLFLPSVQAHQLQWAAWGGYVLALLACLLMLLLDSRSYRWGPVLALLAVAGAVVMRVLADRQLAAPSLFNLYGAQFLLAVAMALYLGLPWIRARLQRWAMRKRAEPPEPSAAEKIAMARTRLEEGLQAGLKNAADGDLKWIAFRRLLDGLKPVLNQSSAAVVAMHFHGEDLLQAEPPTAEPRYRELLAQRSTLLKNLSRLRAPQQIGIDFDGPGPLDQVQLAVIPLPIPRPGWGALLVERQADVTYSDAELALCAEFAAMAIMAGDEASSTVSAQRAADNDPATGVLRVEALRQYLGTALDAARLKQQSLSLLCVVLDQLPALREAGGEVGAVTGLRPVADLLREEIAYGDQVGRSGPDGFLVVAQGRRLLEAREYADRLRAAVTRLAVDPRIAATGLSVSVGVAHAGPEERDAAALIERAARAAQIAAKNGGNQIFS</sequence>
<feature type="transmembrane region" description="Helical" evidence="1">
    <location>
        <begin position="304"/>
        <end position="323"/>
    </location>
</feature>
<dbReference type="AlphaFoldDB" id="A0A5C4RR10"/>
<feature type="transmembrane region" description="Helical" evidence="1">
    <location>
        <begin position="279"/>
        <end position="298"/>
    </location>
</feature>
<feature type="domain" description="GGDEF" evidence="3">
    <location>
        <begin position="598"/>
        <end position="728"/>
    </location>
</feature>
<dbReference type="NCBIfam" id="TIGR00254">
    <property type="entry name" value="GGDEF"/>
    <property type="match status" value="1"/>
</dbReference>
<comment type="caution">
    <text evidence="4">The sequence shown here is derived from an EMBL/GenBank/DDBJ whole genome shotgun (WGS) entry which is preliminary data.</text>
</comment>
<organism evidence="4 5">
    <name type="scientific">Arenimonas terrae</name>
    <dbReference type="NCBI Taxonomy" id="2546226"/>
    <lineage>
        <taxon>Bacteria</taxon>
        <taxon>Pseudomonadati</taxon>
        <taxon>Pseudomonadota</taxon>
        <taxon>Gammaproteobacteria</taxon>
        <taxon>Lysobacterales</taxon>
        <taxon>Lysobacteraceae</taxon>
        <taxon>Arenimonas</taxon>
    </lineage>
</organism>
<dbReference type="OrthoDB" id="9803824at2"/>
<feature type="transmembrane region" description="Helical" evidence="1">
    <location>
        <begin position="179"/>
        <end position="199"/>
    </location>
</feature>
<reference evidence="4 5" key="1">
    <citation type="submission" date="2019-03" db="EMBL/GenBank/DDBJ databases">
        <title>Arenimonas daejeonensis sp. nov., isolated from compost.</title>
        <authorList>
            <person name="Jeon C.O."/>
        </authorList>
    </citation>
    <scope>NUCLEOTIDE SEQUENCE [LARGE SCALE GENOMIC DNA]</scope>
    <source>
        <strain evidence="4 5">R29</strain>
    </source>
</reference>
<dbReference type="EMBL" id="SMDR01000002">
    <property type="protein sequence ID" value="TNJ33552.1"/>
    <property type="molecule type" value="Genomic_DNA"/>
</dbReference>
<keyword evidence="1" id="KW-1133">Transmembrane helix</keyword>
<evidence type="ECO:0000256" key="2">
    <source>
        <dbReference type="SAM" id="SignalP"/>
    </source>
</evidence>